<evidence type="ECO:0008006" key="3">
    <source>
        <dbReference type="Google" id="ProtNLM"/>
    </source>
</evidence>
<evidence type="ECO:0000313" key="1">
    <source>
        <dbReference type="EMBL" id="AIE86757.1"/>
    </source>
</evidence>
<dbReference type="KEGG" id="fgi:OP10G_3389"/>
<dbReference type="EMBL" id="CP007139">
    <property type="protein sequence ID" value="AIE86757.1"/>
    <property type="molecule type" value="Genomic_DNA"/>
</dbReference>
<dbReference type="HOGENOM" id="CLU_011473_0_0_0"/>
<sequence>MLTAVIATISVAQSLLPAKWYGPVSATFNVEFDGNPYDPAENDVRVKFLPSKGEAIERLAYFDGHGAWKATLVAPIAGKYQATLYRNGRKSSEPAEEGVIEALEPLKEGFIHPDTAAKNRFRRDTGQPYYPLGFDLGWQNANFLPMTEQIAKMGKNGVNWTRIWSTSWDGRNPWWPQGDDFSPTNQLWVPALDKWQTLEDACDSNRVNFQFVLFNHGSFSSKVNPNWPDHPWNAKKGGFLKDAADFFTDAEAKRRTKMWLRYAVARYGASPHLMSWELFNEVEWVDARYANRWGDISAWHKEMAEYLRSIDPYHHMVTTSSAMDQPALWAAMDYVQPHTYPSSVLAAIYGADLPKDKPGFFGEFGSGDGAGDPHKVVRDGMYGAMLANQAGTGMFWYWDAVENSNLYPDFATAAKIVEASGLADHPTARKLDLAISTAGSADLTFAPGGGWEATKRTRLALPQEAGPAFVSGISSYLQGTNHRDMFPQPLSLTFTAPKPGRLRLTTTGTSKGGAALKITINGKVEVNENFPPASEDGPGRTFEAPYPAGPVTVEIANDGPDWVRVGSVTITGAGAQASAMGLGESDWLLLRFLRADGVSQPVTASVAGISLSDGDYDVTTFDVASGAEKTERKAVKGFKLVDWPISGPDQVLVFKRR</sequence>
<dbReference type="eggNOG" id="COG2730">
    <property type="taxonomic scope" value="Bacteria"/>
</dbReference>
<accession>A0A068NTR7</accession>
<dbReference type="SUPFAM" id="SSF51445">
    <property type="entry name" value="(Trans)glycosidases"/>
    <property type="match status" value="1"/>
</dbReference>
<keyword evidence="2" id="KW-1185">Reference proteome</keyword>
<dbReference type="AlphaFoldDB" id="A0A068NTR7"/>
<protein>
    <recommendedName>
        <fullName evidence="3">DUF5060 domain-containing protein</fullName>
    </recommendedName>
</protein>
<dbReference type="STRING" id="661478.OP10G_3389"/>
<dbReference type="InterPro" id="IPR017853">
    <property type="entry name" value="GH"/>
</dbReference>
<dbReference type="OrthoDB" id="9801493at2"/>
<dbReference type="RefSeq" id="WP_025229306.1">
    <property type="nucleotide sequence ID" value="NZ_CP007139.1"/>
</dbReference>
<evidence type="ECO:0000313" key="2">
    <source>
        <dbReference type="Proteomes" id="UP000027982"/>
    </source>
</evidence>
<name>A0A068NTR7_FIMGI</name>
<gene>
    <name evidence="1" type="ORF">OP10G_3389</name>
</gene>
<organism evidence="1 2">
    <name type="scientific">Fimbriimonas ginsengisoli Gsoil 348</name>
    <dbReference type="NCBI Taxonomy" id="661478"/>
    <lineage>
        <taxon>Bacteria</taxon>
        <taxon>Bacillati</taxon>
        <taxon>Armatimonadota</taxon>
        <taxon>Fimbriimonadia</taxon>
        <taxon>Fimbriimonadales</taxon>
        <taxon>Fimbriimonadaceae</taxon>
        <taxon>Fimbriimonas</taxon>
    </lineage>
</organism>
<dbReference type="Gene3D" id="3.20.20.80">
    <property type="entry name" value="Glycosidases"/>
    <property type="match status" value="1"/>
</dbReference>
<reference evidence="1 2" key="1">
    <citation type="journal article" date="2014" name="PLoS ONE">
        <title>The first complete genome sequence of the class fimbriimonadia in the phylum armatimonadetes.</title>
        <authorList>
            <person name="Hu Z.Y."/>
            <person name="Wang Y.Z."/>
            <person name="Im W.T."/>
            <person name="Wang S.Y."/>
            <person name="Zhao G.P."/>
            <person name="Zheng H.J."/>
            <person name="Quan Z.X."/>
        </authorList>
    </citation>
    <scope>NUCLEOTIDE SEQUENCE [LARGE SCALE GENOMIC DNA]</scope>
    <source>
        <strain evidence="1">Gsoil 348</strain>
    </source>
</reference>
<dbReference type="Proteomes" id="UP000027982">
    <property type="component" value="Chromosome"/>
</dbReference>
<proteinExistence type="predicted"/>